<proteinExistence type="predicted"/>
<dbReference type="CDD" id="cd00303">
    <property type="entry name" value="retropepsin_like"/>
    <property type="match status" value="2"/>
</dbReference>
<dbReference type="AlphaFoldDB" id="A0A8K0TUZ6"/>
<feature type="compositionally biased region" description="Low complexity" evidence="1">
    <location>
        <begin position="440"/>
        <end position="452"/>
    </location>
</feature>
<evidence type="ECO:0000256" key="1">
    <source>
        <dbReference type="SAM" id="MobiDB-lite"/>
    </source>
</evidence>
<feature type="compositionally biased region" description="Basic and acidic residues" evidence="1">
    <location>
        <begin position="364"/>
        <end position="385"/>
    </location>
</feature>
<protein>
    <submittedName>
        <fullName evidence="2">Uncharacterized protein</fullName>
    </submittedName>
</protein>
<gene>
    <name evidence="2" type="ORF">B0T11DRAFT_9469</name>
</gene>
<dbReference type="Gene3D" id="2.40.70.10">
    <property type="entry name" value="Acid Proteases"/>
    <property type="match status" value="2"/>
</dbReference>
<evidence type="ECO:0000313" key="2">
    <source>
        <dbReference type="EMBL" id="KAH7375418.1"/>
    </source>
</evidence>
<reference evidence="2" key="1">
    <citation type="journal article" date="2021" name="Nat. Commun.">
        <title>Genetic determinants of endophytism in the Arabidopsis root mycobiome.</title>
        <authorList>
            <person name="Mesny F."/>
            <person name="Miyauchi S."/>
            <person name="Thiergart T."/>
            <person name="Pickel B."/>
            <person name="Atanasova L."/>
            <person name="Karlsson M."/>
            <person name="Huettel B."/>
            <person name="Barry K.W."/>
            <person name="Haridas S."/>
            <person name="Chen C."/>
            <person name="Bauer D."/>
            <person name="Andreopoulos W."/>
            <person name="Pangilinan J."/>
            <person name="LaButti K."/>
            <person name="Riley R."/>
            <person name="Lipzen A."/>
            <person name="Clum A."/>
            <person name="Drula E."/>
            <person name="Henrissat B."/>
            <person name="Kohler A."/>
            <person name="Grigoriev I.V."/>
            <person name="Martin F.M."/>
            <person name="Hacquard S."/>
        </authorList>
    </citation>
    <scope>NUCLEOTIDE SEQUENCE</scope>
    <source>
        <strain evidence="2">MPI-CAGE-AT-0016</strain>
    </source>
</reference>
<organism evidence="2 3">
    <name type="scientific">Plectosphaerella cucumerina</name>
    <dbReference type="NCBI Taxonomy" id="40658"/>
    <lineage>
        <taxon>Eukaryota</taxon>
        <taxon>Fungi</taxon>
        <taxon>Dikarya</taxon>
        <taxon>Ascomycota</taxon>
        <taxon>Pezizomycotina</taxon>
        <taxon>Sordariomycetes</taxon>
        <taxon>Hypocreomycetidae</taxon>
        <taxon>Glomerellales</taxon>
        <taxon>Plectosphaerellaceae</taxon>
        <taxon>Plectosphaerella</taxon>
    </lineage>
</organism>
<name>A0A8K0TUZ6_9PEZI</name>
<sequence length="459" mass="50743">MHKWTPRETSFHRMLCHEAPGTFNGVSVDALPDTGSSVDAISEHFAKQHGLEIIAAGAKSISLPGGSEVKSVGVVVGDFLFQNEAQVYRREFQVLKNSVYDLVLGRDFLRLTETLTKCRHRIIEKIRPGIRKGRHLFLLDDSPEECLRCTVNGAEVVALPDTGSDLMVVSGEFARRNKFNVLHEEKYRQHVELINGSIIRTSGMVLNAELQFDVPDTAPYLDCDRYLELTDNLSSILGKNKPRSTPHLTFVSDLHVIEDLPCDIILSSEFIFRNQIYSRFKGLFCSTSTESQNGTASLDRSLLVLRETKTQKPLAWIRRLRQRSQVSTAAQLVSHEAGASYEEGRNAEMSRRNLADRHISTLDDKERTIEERKEEEERVLWERDNPNPQQTQNMLSAGVDPGGQSAGGGLTLSSTTSSGGSAGARLPGLPMATASSSGPVAAVATRAPMAVASEREPRE</sequence>
<dbReference type="SUPFAM" id="SSF50630">
    <property type="entry name" value="Acid proteases"/>
    <property type="match status" value="1"/>
</dbReference>
<comment type="caution">
    <text evidence="2">The sequence shown here is derived from an EMBL/GenBank/DDBJ whole genome shotgun (WGS) entry which is preliminary data.</text>
</comment>
<dbReference type="EMBL" id="JAGPXD010000001">
    <property type="protein sequence ID" value="KAH7375418.1"/>
    <property type="molecule type" value="Genomic_DNA"/>
</dbReference>
<feature type="region of interest" description="Disordered" evidence="1">
    <location>
        <begin position="364"/>
        <end position="459"/>
    </location>
</feature>
<dbReference type="InterPro" id="IPR021109">
    <property type="entry name" value="Peptidase_aspartic_dom_sf"/>
</dbReference>
<feature type="compositionally biased region" description="Gly residues" evidence="1">
    <location>
        <begin position="400"/>
        <end position="410"/>
    </location>
</feature>
<evidence type="ECO:0000313" key="3">
    <source>
        <dbReference type="Proteomes" id="UP000813385"/>
    </source>
</evidence>
<dbReference type="Proteomes" id="UP000813385">
    <property type="component" value="Unassembled WGS sequence"/>
</dbReference>
<dbReference type="OrthoDB" id="6079484at2759"/>
<accession>A0A8K0TUZ6</accession>
<feature type="compositionally biased region" description="Polar residues" evidence="1">
    <location>
        <begin position="386"/>
        <end position="395"/>
    </location>
</feature>
<keyword evidence="3" id="KW-1185">Reference proteome</keyword>
<dbReference type="Pfam" id="PF13650">
    <property type="entry name" value="Asp_protease_2"/>
    <property type="match status" value="1"/>
</dbReference>